<dbReference type="eggNOG" id="ENOG502SSTY">
    <property type="taxonomic scope" value="Eukaryota"/>
</dbReference>
<evidence type="ECO:0000256" key="1">
    <source>
        <dbReference type="SAM" id="SignalP"/>
    </source>
</evidence>
<dbReference type="RefSeq" id="XP_007707215.1">
    <property type="nucleotide sequence ID" value="XM_007709025.1"/>
</dbReference>
<evidence type="ECO:0000313" key="2">
    <source>
        <dbReference type="EMBL" id="EUC38426.1"/>
    </source>
</evidence>
<evidence type="ECO:0000313" key="3">
    <source>
        <dbReference type="Proteomes" id="UP000053841"/>
    </source>
</evidence>
<feature type="chain" id="PRO_5004887142" description="Phosphatidylglycerol/phosphatidylinositol transfer protein" evidence="1">
    <location>
        <begin position="21"/>
        <end position="148"/>
    </location>
</feature>
<dbReference type="EMBL" id="KI964542">
    <property type="protein sequence ID" value="EUC38426.1"/>
    <property type="molecule type" value="Genomic_DNA"/>
</dbReference>
<dbReference type="OrthoDB" id="4847011at2759"/>
<proteinExistence type="predicted"/>
<accession>W6Z408</accession>
<dbReference type="HOGENOM" id="CLU_144279_0_0_1"/>
<dbReference type="AlphaFoldDB" id="W6Z408"/>
<protein>
    <recommendedName>
        <fullName evidence="4">Phosphatidylglycerol/phosphatidylinositol transfer protein</fullName>
    </recommendedName>
</protein>
<sequence length="148" mass="15397">MFTKSLAMIIPLLYSSATSALPSPLVKPVEARLLGLGTLFGPFTLPQVPLSNVALTLVNAQDEVFDISSISIFGDINDGNNCTELPDAPATAANHQGQTVVFGPVNTSGMASITNISLTLINFQDEVVDISSISVFGDINDGSCPAQA</sequence>
<feature type="signal peptide" evidence="1">
    <location>
        <begin position="1"/>
        <end position="20"/>
    </location>
</feature>
<evidence type="ECO:0008006" key="4">
    <source>
        <dbReference type="Google" id="ProtNLM"/>
    </source>
</evidence>
<name>W6Z408_COCC2</name>
<keyword evidence="1" id="KW-0732">Signal</keyword>
<keyword evidence="3" id="KW-1185">Reference proteome</keyword>
<gene>
    <name evidence="2" type="ORF">COCCADRAFT_83055</name>
</gene>
<dbReference type="KEGG" id="bze:COCCADRAFT_83055"/>
<organism evidence="2 3">
    <name type="scientific">Cochliobolus carbonum (strain 26-R-13)</name>
    <name type="common">Maize leaf spot fungus</name>
    <name type="synonym">Bipolaris zeicola</name>
    <dbReference type="NCBI Taxonomy" id="930089"/>
    <lineage>
        <taxon>Eukaryota</taxon>
        <taxon>Fungi</taxon>
        <taxon>Dikarya</taxon>
        <taxon>Ascomycota</taxon>
        <taxon>Pezizomycotina</taxon>
        <taxon>Dothideomycetes</taxon>
        <taxon>Pleosporomycetidae</taxon>
        <taxon>Pleosporales</taxon>
        <taxon>Pleosporineae</taxon>
        <taxon>Pleosporaceae</taxon>
        <taxon>Bipolaris</taxon>
    </lineage>
</organism>
<dbReference type="Proteomes" id="UP000053841">
    <property type="component" value="Unassembled WGS sequence"/>
</dbReference>
<dbReference type="GeneID" id="19151487"/>
<dbReference type="STRING" id="930089.W6Z408"/>
<reference evidence="2 3" key="1">
    <citation type="journal article" date="2013" name="PLoS Genet.">
        <title>Comparative genome structure, secondary metabolite, and effector coding capacity across Cochliobolus pathogens.</title>
        <authorList>
            <person name="Condon B.J."/>
            <person name="Leng Y."/>
            <person name="Wu D."/>
            <person name="Bushley K.E."/>
            <person name="Ohm R.A."/>
            <person name="Otillar R."/>
            <person name="Martin J."/>
            <person name="Schackwitz W."/>
            <person name="Grimwood J."/>
            <person name="MohdZainudin N."/>
            <person name="Xue C."/>
            <person name="Wang R."/>
            <person name="Manning V.A."/>
            <person name="Dhillon B."/>
            <person name="Tu Z.J."/>
            <person name="Steffenson B.J."/>
            <person name="Salamov A."/>
            <person name="Sun H."/>
            <person name="Lowry S."/>
            <person name="LaButti K."/>
            <person name="Han J."/>
            <person name="Copeland A."/>
            <person name="Lindquist E."/>
            <person name="Barry K."/>
            <person name="Schmutz J."/>
            <person name="Baker S.E."/>
            <person name="Ciuffetti L.M."/>
            <person name="Grigoriev I.V."/>
            <person name="Zhong S."/>
            <person name="Turgeon B.G."/>
        </authorList>
    </citation>
    <scope>NUCLEOTIDE SEQUENCE [LARGE SCALE GENOMIC DNA]</scope>
    <source>
        <strain evidence="2 3">26-R-13</strain>
    </source>
</reference>